<organism evidence="7 8">
    <name type="scientific">Pantherophis guttatus</name>
    <name type="common">Corn snake</name>
    <name type="synonym">Elaphe guttata</name>
    <dbReference type="NCBI Taxonomy" id="94885"/>
    <lineage>
        <taxon>Eukaryota</taxon>
        <taxon>Metazoa</taxon>
        <taxon>Chordata</taxon>
        <taxon>Craniata</taxon>
        <taxon>Vertebrata</taxon>
        <taxon>Euteleostomi</taxon>
        <taxon>Lepidosauria</taxon>
        <taxon>Squamata</taxon>
        <taxon>Bifurcata</taxon>
        <taxon>Unidentata</taxon>
        <taxon>Episquamata</taxon>
        <taxon>Toxicofera</taxon>
        <taxon>Serpentes</taxon>
        <taxon>Colubroidea</taxon>
        <taxon>Colubridae</taxon>
        <taxon>Colubrinae</taxon>
        <taxon>Pantherophis</taxon>
    </lineage>
</organism>
<evidence type="ECO:0000256" key="4">
    <source>
        <dbReference type="PIRSR" id="PIRSR601461-2"/>
    </source>
</evidence>
<accession>A0A6P9APP6</accession>
<keyword evidence="5" id="KW-0645">Protease</keyword>
<dbReference type="Gene3D" id="2.40.70.10">
    <property type="entry name" value="Acid Proteases"/>
    <property type="match status" value="2"/>
</dbReference>
<keyword evidence="5" id="KW-0378">Hydrolase</keyword>
<dbReference type="PROSITE" id="PS00141">
    <property type="entry name" value="ASP_PROTEASE"/>
    <property type="match status" value="2"/>
</dbReference>
<dbReference type="InterPro" id="IPR021109">
    <property type="entry name" value="Peptidase_aspartic_dom_sf"/>
</dbReference>
<dbReference type="InParanoid" id="A0A6P9APP6"/>
<dbReference type="RefSeq" id="XP_034258950.1">
    <property type="nucleotide sequence ID" value="XM_034403059.1"/>
</dbReference>
<dbReference type="InterPro" id="IPR001969">
    <property type="entry name" value="Aspartic_peptidase_AS"/>
</dbReference>
<dbReference type="KEGG" id="pgut:117655523"/>
<dbReference type="PRINTS" id="PR00792">
    <property type="entry name" value="PEPSIN"/>
</dbReference>
<keyword evidence="7" id="KW-1185">Reference proteome</keyword>
<dbReference type="OMA" id="EFWRNHH"/>
<dbReference type="InterPro" id="IPR001461">
    <property type="entry name" value="Aspartic_peptidase_A1"/>
</dbReference>
<reference evidence="8" key="1">
    <citation type="submission" date="2025-08" db="UniProtKB">
        <authorList>
            <consortium name="RefSeq"/>
        </authorList>
    </citation>
    <scope>IDENTIFICATION</scope>
    <source>
        <tissue evidence="8">Blood</tissue>
    </source>
</reference>
<feature type="disulfide bond" evidence="4">
    <location>
        <begin position="112"/>
        <end position="117"/>
    </location>
</feature>
<name>A0A6P9APP6_PANGU</name>
<evidence type="ECO:0000256" key="5">
    <source>
        <dbReference type="RuleBase" id="RU000454"/>
    </source>
</evidence>
<protein>
    <submittedName>
        <fullName evidence="8">Cathepsin E-like</fullName>
    </submittedName>
</protein>
<dbReference type="SUPFAM" id="SSF50630">
    <property type="entry name" value="Acid proteases"/>
    <property type="match status" value="1"/>
</dbReference>
<feature type="disulfide bond" evidence="4">
    <location>
        <begin position="274"/>
        <end position="278"/>
    </location>
</feature>
<evidence type="ECO:0000256" key="3">
    <source>
        <dbReference type="PIRSR" id="PIRSR601461-1"/>
    </source>
</evidence>
<dbReference type="Gene3D" id="6.10.140.60">
    <property type="match status" value="1"/>
</dbReference>
<dbReference type="FunFam" id="2.40.70.10:FF:000004">
    <property type="entry name" value="Pepsin A"/>
    <property type="match status" value="1"/>
</dbReference>
<feature type="active site" evidence="3">
    <location>
        <position position="99"/>
    </location>
</feature>
<proteinExistence type="inferred from homology"/>
<keyword evidence="5" id="KW-0064">Aspartyl protease</keyword>
<dbReference type="InterPro" id="IPR033121">
    <property type="entry name" value="PEPTIDASE_A1"/>
</dbReference>
<dbReference type="PANTHER" id="PTHR47966">
    <property type="entry name" value="BETA-SITE APP-CLEAVING ENZYME, ISOFORM A-RELATED"/>
    <property type="match status" value="1"/>
</dbReference>
<dbReference type="PANTHER" id="PTHR47966:SF37">
    <property type="entry name" value="CATHEPSIN E-A-LIKE"/>
    <property type="match status" value="1"/>
</dbReference>
<evidence type="ECO:0000259" key="6">
    <source>
        <dbReference type="PROSITE" id="PS51767"/>
    </source>
</evidence>
<evidence type="ECO:0000313" key="7">
    <source>
        <dbReference type="Proteomes" id="UP001652622"/>
    </source>
</evidence>
<feature type="active site" evidence="3">
    <location>
        <position position="283"/>
    </location>
</feature>
<dbReference type="AlphaFoldDB" id="A0A6P9APP6"/>
<evidence type="ECO:0000256" key="1">
    <source>
        <dbReference type="ARBA" id="ARBA00007447"/>
    </source>
</evidence>
<gene>
    <name evidence="8" type="primary">LOC117655523</name>
</gene>
<evidence type="ECO:0000313" key="8">
    <source>
        <dbReference type="RefSeq" id="XP_034258950.1"/>
    </source>
</evidence>
<dbReference type="GeneID" id="117655523"/>
<dbReference type="InterPro" id="IPR012848">
    <property type="entry name" value="Aspartic_peptidase_N"/>
</dbReference>
<dbReference type="Proteomes" id="UP001652622">
    <property type="component" value="Unplaced"/>
</dbReference>
<feature type="domain" description="Peptidase A1" evidence="6">
    <location>
        <begin position="81"/>
        <end position="395"/>
    </location>
</feature>
<feature type="disulfide bond" evidence="4">
    <location>
        <begin position="317"/>
        <end position="354"/>
    </location>
</feature>
<evidence type="ECO:0000256" key="2">
    <source>
        <dbReference type="ARBA" id="ARBA00023157"/>
    </source>
</evidence>
<dbReference type="Pfam" id="PF00026">
    <property type="entry name" value="Asp"/>
    <property type="match status" value="1"/>
</dbReference>
<dbReference type="GO" id="GO:0004190">
    <property type="term" value="F:aspartic-type endopeptidase activity"/>
    <property type="evidence" value="ECO:0007669"/>
    <property type="project" value="UniProtKB-KW"/>
</dbReference>
<dbReference type="GO" id="GO:0006508">
    <property type="term" value="P:proteolysis"/>
    <property type="evidence" value="ECO:0007669"/>
    <property type="project" value="UniProtKB-KW"/>
</dbReference>
<dbReference type="PROSITE" id="PS51767">
    <property type="entry name" value="PEPTIDASE_A1"/>
    <property type="match status" value="1"/>
</dbReference>
<comment type="similarity">
    <text evidence="1 5">Belongs to the peptidase A1 family.</text>
</comment>
<dbReference type="FunFam" id="2.40.70.10:FF:000006">
    <property type="entry name" value="Cathepsin E"/>
    <property type="match status" value="1"/>
</dbReference>
<dbReference type="Pfam" id="PF07966">
    <property type="entry name" value="A1_Propeptide"/>
    <property type="match status" value="1"/>
</dbReference>
<sequence>MKVLLVILVYIPFMTALIRIPLVQFNSIQTVLRKRGQLEQFWRNNLPESFAQKYHPCFPSDILLSMRTAKEKLHNYMNAQYYGEVSIGTPPQKFYVILDTGSSDLWIPSIYCMSDACLTHNKFESFLSHSYQHGGQQFSLRYGTGHLMGIFSKDVVQISNISIEAQDFGESLLEPGKTFVFAHFDGVLGLAYPNLSVVDSVPVFDNMMKQNLVEEPVFSFFLNRDGTKDGGELIFGGIDHSLYHGPIYWIPVSRKMYWQIPLENVKIQGQIVACKNGCEAIVDSGTSLITGPLLDIKKLQAKIGAVPSSSGEFLVDCRRLSSLPSISFTIGQKEFTLTPKQYIIKETSGSEALCFSGFQSLDLISNGGPLWILGDVFMSAFYSVFDRGHDRVGFAKSARKGRRRNQQK</sequence>
<keyword evidence="2 4" id="KW-1015">Disulfide bond</keyword>